<comment type="caution">
    <text evidence="2">The sequence shown here is derived from an EMBL/GenBank/DDBJ whole genome shotgun (WGS) entry which is preliminary data.</text>
</comment>
<keyword evidence="3" id="KW-1185">Reference proteome</keyword>
<name>A0A5C5W6Y9_9PLAN</name>
<accession>A0A5C5W6Y9</accession>
<protein>
    <submittedName>
        <fullName evidence="2">Leucine Rich repeats (2 copies)</fullName>
    </submittedName>
</protein>
<dbReference type="SUPFAM" id="SSF52047">
    <property type="entry name" value="RNI-like"/>
    <property type="match status" value="1"/>
</dbReference>
<feature type="region of interest" description="Disordered" evidence="1">
    <location>
        <begin position="40"/>
        <end position="82"/>
    </location>
</feature>
<dbReference type="InterPro" id="IPR001611">
    <property type="entry name" value="Leu-rich_rpt"/>
</dbReference>
<evidence type="ECO:0000313" key="2">
    <source>
        <dbReference type="EMBL" id="TWT46374.1"/>
    </source>
</evidence>
<dbReference type="SMART" id="SM00367">
    <property type="entry name" value="LRR_CC"/>
    <property type="match status" value="3"/>
</dbReference>
<evidence type="ECO:0000313" key="3">
    <source>
        <dbReference type="Proteomes" id="UP000317243"/>
    </source>
</evidence>
<gene>
    <name evidence="2" type="ORF">KOR42_43510</name>
</gene>
<organism evidence="2 3">
    <name type="scientific">Thalassoglobus neptunius</name>
    <dbReference type="NCBI Taxonomy" id="1938619"/>
    <lineage>
        <taxon>Bacteria</taxon>
        <taxon>Pseudomonadati</taxon>
        <taxon>Planctomycetota</taxon>
        <taxon>Planctomycetia</taxon>
        <taxon>Planctomycetales</taxon>
        <taxon>Planctomycetaceae</taxon>
        <taxon>Thalassoglobus</taxon>
    </lineage>
</organism>
<dbReference type="PANTHER" id="PTHR12904:SF23">
    <property type="entry name" value="PROTEIN ZER-1 HOMOLOG"/>
    <property type="match status" value="1"/>
</dbReference>
<dbReference type="EMBL" id="SIHI01000028">
    <property type="protein sequence ID" value="TWT46374.1"/>
    <property type="molecule type" value="Genomic_DNA"/>
</dbReference>
<sequence>MMSIYSQHEGNPSVKLRSRTHHRIGMILCVSILFISGCQRPPSEGETSGDGTDHAAETSDGEEQSSSESSADPSSDSAEKSPEEIVAAFQELPPPERTAQQLAEVSELSEGQETIVALDLTSGLLGDVDLQPISKLSNLRSLNLTKVPISGAGLNALAGLDQLEELILDSTQVGDDVGDVLKQMKSLKVLSLRQTGISDQVFTSLAKIPQLEVLHLDGNKVLRGKDFAIFVEQGSFQSLKELTAADSQLGFYGFRTADRLTNLEVLKISNSGVHDGALEPISGCQKLRELDLSSNNIGDAGIVPLKKLKALESLKLAGCQSVTNDALVTIRTMKQLKLLDLTGTDCSRAALELAANEHLPNTEIVGVTVSESEGTTTQ</sequence>
<dbReference type="PANTHER" id="PTHR12904">
    <property type="match status" value="1"/>
</dbReference>
<dbReference type="InterPro" id="IPR006553">
    <property type="entry name" value="Leu-rich_rpt_Cys-con_subtyp"/>
</dbReference>
<dbReference type="InterPro" id="IPR032675">
    <property type="entry name" value="LRR_dom_sf"/>
</dbReference>
<dbReference type="InterPro" id="IPR051341">
    <property type="entry name" value="Zyg-11_UBL_adapter"/>
</dbReference>
<dbReference type="PROSITE" id="PS51450">
    <property type="entry name" value="LRR"/>
    <property type="match status" value="1"/>
</dbReference>
<dbReference type="Gene3D" id="3.80.10.10">
    <property type="entry name" value="Ribonuclease Inhibitor"/>
    <property type="match status" value="2"/>
</dbReference>
<dbReference type="Proteomes" id="UP000317243">
    <property type="component" value="Unassembled WGS sequence"/>
</dbReference>
<reference evidence="2 3" key="1">
    <citation type="submission" date="2019-02" db="EMBL/GenBank/DDBJ databases">
        <title>Deep-cultivation of Planctomycetes and their phenomic and genomic characterization uncovers novel biology.</title>
        <authorList>
            <person name="Wiegand S."/>
            <person name="Jogler M."/>
            <person name="Boedeker C."/>
            <person name="Pinto D."/>
            <person name="Vollmers J."/>
            <person name="Rivas-Marin E."/>
            <person name="Kohn T."/>
            <person name="Peeters S.H."/>
            <person name="Heuer A."/>
            <person name="Rast P."/>
            <person name="Oberbeckmann S."/>
            <person name="Bunk B."/>
            <person name="Jeske O."/>
            <person name="Meyerdierks A."/>
            <person name="Storesund J.E."/>
            <person name="Kallscheuer N."/>
            <person name="Luecker S."/>
            <person name="Lage O.M."/>
            <person name="Pohl T."/>
            <person name="Merkel B.J."/>
            <person name="Hornburger P."/>
            <person name="Mueller R.-W."/>
            <person name="Bruemmer F."/>
            <person name="Labrenz M."/>
            <person name="Spormann A.M."/>
            <person name="Op Den Camp H."/>
            <person name="Overmann J."/>
            <person name="Amann R."/>
            <person name="Jetten M.S.M."/>
            <person name="Mascher T."/>
            <person name="Medema M.H."/>
            <person name="Devos D.P."/>
            <person name="Kaster A.-K."/>
            <person name="Ovreas L."/>
            <person name="Rohde M."/>
            <person name="Galperin M.Y."/>
            <person name="Jogler C."/>
        </authorList>
    </citation>
    <scope>NUCLEOTIDE SEQUENCE [LARGE SCALE GENOMIC DNA]</scope>
    <source>
        <strain evidence="2 3">KOR42</strain>
    </source>
</reference>
<dbReference type="OrthoDB" id="232968at2"/>
<dbReference type="AlphaFoldDB" id="A0A5C5W6Y9"/>
<proteinExistence type="predicted"/>
<evidence type="ECO:0000256" key="1">
    <source>
        <dbReference type="SAM" id="MobiDB-lite"/>
    </source>
</evidence>
<dbReference type="Pfam" id="PF13516">
    <property type="entry name" value="LRR_6"/>
    <property type="match status" value="1"/>
</dbReference>
<feature type="compositionally biased region" description="Low complexity" evidence="1">
    <location>
        <begin position="66"/>
        <end position="76"/>
    </location>
</feature>